<reference evidence="2" key="2">
    <citation type="journal article" date="2023" name="BMC Genomics">
        <title>Pest status, molecular evolution, and epigenetic factors derived from the genome assembly of Frankliniella fusca, a thysanopteran phytovirus vector.</title>
        <authorList>
            <person name="Catto M.A."/>
            <person name="Labadie P.E."/>
            <person name="Jacobson A.L."/>
            <person name="Kennedy G.G."/>
            <person name="Srinivasan R."/>
            <person name="Hunt B.G."/>
        </authorList>
    </citation>
    <scope>NUCLEOTIDE SEQUENCE</scope>
    <source>
        <strain evidence="2">PL_HMW_Pooled</strain>
    </source>
</reference>
<evidence type="ECO:0000313" key="2">
    <source>
        <dbReference type="EMBL" id="KAK3908523.1"/>
    </source>
</evidence>
<feature type="region of interest" description="Disordered" evidence="1">
    <location>
        <begin position="231"/>
        <end position="251"/>
    </location>
</feature>
<evidence type="ECO:0000256" key="1">
    <source>
        <dbReference type="SAM" id="MobiDB-lite"/>
    </source>
</evidence>
<feature type="compositionally biased region" description="Polar residues" evidence="1">
    <location>
        <begin position="127"/>
        <end position="165"/>
    </location>
</feature>
<keyword evidence="3" id="KW-1185">Reference proteome</keyword>
<organism evidence="2 3">
    <name type="scientific">Frankliniella fusca</name>
    <dbReference type="NCBI Taxonomy" id="407009"/>
    <lineage>
        <taxon>Eukaryota</taxon>
        <taxon>Metazoa</taxon>
        <taxon>Ecdysozoa</taxon>
        <taxon>Arthropoda</taxon>
        <taxon>Hexapoda</taxon>
        <taxon>Insecta</taxon>
        <taxon>Pterygota</taxon>
        <taxon>Neoptera</taxon>
        <taxon>Paraneoptera</taxon>
        <taxon>Thysanoptera</taxon>
        <taxon>Terebrantia</taxon>
        <taxon>Thripoidea</taxon>
        <taxon>Thripidae</taxon>
        <taxon>Frankliniella</taxon>
    </lineage>
</organism>
<feature type="region of interest" description="Disordered" evidence="1">
    <location>
        <begin position="102"/>
        <end position="170"/>
    </location>
</feature>
<accession>A0AAE1L6R1</accession>
<evidence type="ECO:0000313" key="3">
    <source>
        <dbReference type="Proteomes" id="UP001219518"/>
    </source>
</evidence>
<dbReference type="PANTHER" id="PTHR10773:SF19">
    <property type="match status" value="1"/>
</dbReference>
<comment type="caution">
    <text evidence="2">The sequence shown here is derived from an EMBL/GenBank/DDBJ whole genome shotgun (WGS) entry which is preliminary data.</text>
</comment>
<gene>
    <name evidence="2" type="ORF">KUF71_003335</name>
</gene>
<dbReference type="Proteomes" id="UP001219518">
    <property type="component" value="Unassembled WGS sequence"/>
</dbReference>
<sequence>MSLHIFIPQVYFTQKIQFGCGPLAQAKRPAVKRKLQFSGEKNTGDSILESGGPIKDANINPNPETIRVAKRIISPVKHCGGKSKSKKQGAALNGGLGASWADLFEDSGPQPEKSPNRSAVPRVSRKQILSTDNSGVSNTGRKEGQTVNASPGTNWTKLTPPSSSHQPDKVSAVLDCDENSRQSLWILSPAMSNSNASSPDRGNESMGENNADNNSDQEAINNEMPLAASLHKRKMLPKESKRKRSKNPNKWQRKVAMKAFNDGTEHITSKGKVKEAREMGDPCRDGCTKCQADLTHQQREAIFHKFWNLPNINRKRDFISRHIKTRTPDTCSTSPECAKKTSRQYFFSVSGEEIVVLICPRGETSIFFYKNKLSVFNFTVFDTRLSEGHCYVWTETDAHKGPNEIGTNLLRFIEKKASEGIVEFSFYSDGPTGQNRNRMNISLYLSTSAKFQVNITHRFLESGHSYSEADSMHARIEDEAKRVQEIFTPDEWINLIKNAKQSGKPYLVTTLKNEEVLDLHYLVDRRNWTGNSKAKIYWSQVREVSVHRDQPNILCYKYKFSDECSKLKVTMKNGNMPDMSTFTFPFAYAGRFPLNKNKANDLKELCRKNAIPSKYHETYETYLNFPEPNQDMEED</sequence>
<protein>
    <submittedName>
        <fullName evidence="2">Imidazolonepropionase</fullName>
    </submittedName>
</protein>
<feature type="compositionally biased region" description="Low complexity" evidence="1">
    <location>
        <begin position="188"/>
        <end position="199"/>
    </location>
</feature>
<reference evidence="2" key="1">
    <citation type="submission" date="2021-07" db="EMBL/GenBank/DDBJ databases">
        <authorList>
            <person name="Catto M.A."/>
            <person name="Jacobson A."/>
            <person name="Kennedy G."/>
            <person name="Labadie P."/>
            <person name="Hunt B.G."/>
            <person name="Srinivasan R."/>
        </authorList>
    </citation>
    <scope>NUCLEOTIDE SEQUENCE</scope>
    <source>
        <strain evidence="2">PL_HMW_Pooled</strain>
        <tissue evidence="2">Head</tissue>
    </source>
</reference>
<dbReference type="AlphaFoldDB" id="A0AAE1L6R1"/>
<feature type="region of interest" description="Disordered" evidence="1">
    <location>
        <begin position="41"/>
        <end position="61"/>
    </location>
</feature>
<dbReference type="PANTHER" id="PTHR10773">
    <property type="entry name" value="DNA-DIRECTED RNA POLYMERASES I, II, AND III SUBUNIT RPABC2"/>
    <property type="match status" value="1"/>
</dbReference>
<name>A0AAE1L6R1_9NEOP</name>
<feature type="region of interest" description="Disordered" evidence="1">
    <location>
        <begin position="187"/>
        <end position="217"/>
    </location>
</feature>
<dbReference type="EMBL" id="JAHWGI010000064">
    <property type="protein sequence ID" value="KAK3908523.1"/>
    <property type="molecule type" value="Genomic_DNA"/>
</dbReference>
<feature type="compositionally biased region" description="Polar residues" evidence="1">
    <location>
        <begin position="206"/>
        <end position="217"/>
    </location>
</feature>
<proteinExistence type="predicted"/>